<name>A0A7M5WXC3_9CNID</name>
<keyword evidence="3" id="KW-1185">Reference proteome</keyword>
<dbReference type="Proteomes" id="UP000594262">
    <property type="component" value="Unplaced"/>
</dbReference>
<protein>
    <submittedName>
        <fullName evidence="2">Uncharacterized protein</fullName>
    </submittedName>
</protein>
<sequence length="102" mass="11688">MRCCRTTILTLAILNVFLLLSLCASTDGVASAGNSIDIVKKDLVMIDKIVQVLNVIGRKTNTLNKHLLRTKQDFVQRKRELLLNKLMAKDETTKKDNYERRR</sequence>
<organism evidence="2 3">
    <name type="scientific">Clytia hemisphaerica</name>
    <dbReference type="NCBI Taxonomy" id="252671"/>
    <lineage>
        <taxon>Eukaryota</taxon>
        <taxon>Metazoa</taxon>
        <taxon>Cnidaria</taxon>
        <taxon>Hydrozoa</taxon>
        <taxon>Hydroidolina</taxon>
        <taxon>Leptothecata</taxon>
        <taxon>Obeliida</taxon>
        <taxon>Clytiidae</taxon>
        <taxon>Clytia</taxon>
    </lineage>
</organism>
<keyword evidence="1" id="KW-0732">Signal</keyword>
<reference evidence="2" key="1">
    <citation type="submission" date="2021-01" db="UniProtKB">
        <authorList>
            <consortium name="EnsemblMetazoa"/>
        </authorList>
    </citation>
    <scope>IDENTIFICATION</scope>
</reference>
<dbReference type="AlphaFoldDB" id="A0A7M5WXC3"/>
<accession>A0A7M5WXC3</accession>
<proteinExistence type="predicted"/>
<dbReference type="EnsemblMetazoa" id="CLYHEMT014308.1">
    <property type="protein sequence ID" value="CLYHEMP014308.1"/>
    <property type="gene ID" value="CLYHEMG014308"/>
</dbReference>
<evidence type="ECO:0000313" key="3">
    <source>
        <dbReference type="Proteomes" id="UP000594262"/>
    </source>
</evidence>
<feature type="chain" id="PRO_5029786801" evidence="1">
    <location>
        <begin position="24"/>
        <end position="102"/>
    </location>
</feature>
<evidence type="ECO:0000256" key="1">
    <source>
        <dbReference type="SAM" id="SignalP"/>
    </source>
</evidence>
<feature type="signal peptide" evidence="1">
    <location>
        <begin position="1"/>
        <end position="23"/>
    </location>
</feature>
<evidence type="ECO:0000313" key="2">
    <source>
        <dbReference type="EnsemblMetazoa" id="CLYHEMP014308.1"/>
    </source>
</evidence>